<protein>
    <recommendedName>
        <fullName evidence="3">Methyltransferase FkbM domain-containing protein</fullName>
    </recommendedName>
</protein>
<accession>A0ABS7XUS1</accession>
<comment type="caution">
    <text evidence="1">The sequence shown here is derived from an EMBL/GenBank/DDBJ whole genome shotgun (WGS) entry which is preliminary data.</text>
</comment>
<evidence type="ECO:0008006" key="3">
    <source>
        <dbReference type="Google" id="ProtNLM"/>
    </source>
</evidence>
<keyword evidence="2" id="KW-1185">Reference proteome</keyword>
<dbReference type="Proteomes" id="UP001198901">
    <property type="component" value="Unassembled WGS sequence"/>
</dbReference>
<dbReference type="RefSeq" id="WP_224530635.1">
    <property type="nucleotide sequence ID" value="NZ_JAIUJR010000009.1"/>
</dbReference>
<dbReference type="EMBL" id="JAIUJR010000009">
    <property type="protein sequence ID" value="MCA0133530.1"/>
    <property type="molecule type" value="Genomic_DNA"/>
</dbReference>
<name>A0ABS7XUS1_9FLAO</name>
<proteinExistence type="predicted"/>
<reference evidence="2" key="1">
    <citation type="submission" date="2023-07" db="EMBL/GenBank/DDBJ databases">
        <authorList>
            <person name="Yue Y."/>
        </authorList>
    </citation>
    <scope>NUCLEOTIDE SEQUENCE [LARGE SCALE GENOMIC DNA]</scope>
    <source>
        <strain evidence="2">D23</strain>
    </source>
</reference>
<organism evidence="1 2">
    <name type="scientific">Winogradskyella alexanderae</name>
    <dbReference type="NCBI Taxonomy" id="2877123"/>
    <lineage>
        <taxon>Bacteria</taxon>
        <taxon>Pseudomonadati</taxon>
        <taxon>Bacteroidota</taxon>
        <taxon>Flavobacteriia</taxon>
        <taxon>Flavobacteriales</taxon>
        <taxon>Flavobacteriaceae</taxon>
        <taxon>Winogradskyella</taxon>
    </lineage>
</organism>
<evidence type="ECO:0000313" key="1">
    <source>
        <dbReference type="EMBL" id="MCA0133530.1"/>
    </source>
</evidence>
<sequence length="268" mass="31407">MKKIIKRSLVSFLEKKGFLMARVTERKKIIELIESLRPINVQNELIRLGPKGDGGYLVPDDLENIEACFSPGVDKISEFELECLKRGMKIFLADKSVEKPNFNLPEDKFDFIKMFVGCTTNDDFITMDDWVSIKCQSDNSDLLLQMDIEGSEYNSLINMSNHLMNRFRIMVIEFHSLQDLWNPHFFNLNQTVFDKILQTHICVHIHPNNCCGIYSRYGIEIPRVAEFTFLRKDRVTSKTYANRFPHHLDYDNTDNEPISLPKIWYRNI</sequence>
<evidence type="ECO:0000313" key="2">
    <source>
        <dbReference type="Proteomes" id="UP001198901"/>
    </source>
</evidence>
<gene>
    <name evidence="1" type="ORF">LBU54_13115</name>
</gene>